<dbReference type="Proteomes" id="UP001589709">
    <property type="component" value="Unassembled WGS sequence"/>
</dbReference>
<protein>
    <submittedName>
        <fullName evidence="2">Transcriptional regulator</fullName>
    </submittedName>
</protein>
<gene>
    <name evidence="2" type="ORF">ACFF45_30065</name>
</gene>
<proteinExistence type="predicted"/>
<evidence type="ECO:0000313" key="2">
    <source>
        <dbReference type="EMBL" id="MFB9466825.1"/>
    </source>
</evidence>
<name>A0ABV5N995_9ACTN</name>
<feature type="region of interest" description="Disordered" evidence="1">
    <location>
        <begin position="236"/>
        <end position="326"/>
    </location>
</feature>
<evidence type="ECO:0000313" key="3">
    <source>
        <dbReference type="Proteomes" id="UP001589709"/>
    </source>
</evidence>
<sequence length="342" mass="35100">MTVVGTTPPPGLPVRDRTARHRTDGVSPMLTRLAAERATGVLVRATGTLYLAEGRVVHAESPLAPGLDVLLTAHGTLDAGAWRDAVERAGEPDTADRLLLDRGRLAPGALELCHLSALYDAAYFALAPSGVPGSFRYGARHWLGSVHPVPAGAVEHETLRRRALLHRIWPDPATDSAPLERLGTAAAPAVAPRQGAVLARVDGLRTATDIARELGRPAFHTLVSLRRLAAAGLVAPRPALPGDSRPAHPAPGHGSPTAPGDPAAGPTPLGPARADPTLADPASMAPAPVAPPAADPADTHARAHADAPAGVPAPLGVPGGPYPASHPDIALLKRVRDALEAL</sequence>
<keyword evidence="3" id="KW-1185">Reference proteome</keyword>
<accession>A0ABV5N995</accession>
<feature type="compositionally biased region" description="Low complexity" evidence="1">
    <location>
        <begin position="254"/>
        <end position="272"/>
    </location>
</feature>
<reference evidence="2 3" key="1">
    <citation type="submission" date="2024-09" db="EMBL/GenBank/DDBJ databases">
        <authorList>
            <person name="Sun Q."/>
            <person name="Mori K."/>
        </authorList>
    </citation>
    <scope>NUCLEOTIDE SEQUENCE [LARGE SCALE GENOMIC DNA]</scope>
    <source>
        <strain evidence="2 3">JCM 6917</strain>
    </source>
</reference>
<evidence type="ECO:0000256" key="1">
    <source>
        <dbReference type="SAM" id="MobiDB-lite"/>
    </source>
</evidence>
<dbReference type="RefSeq" id="WP_381349880.1">
    <property type="nucleotide sequence ID" value="NZ_JBHMCY010000080.1"/>
</dbReference>
<comment type="caution">
    <text evidence="2">The sequence shown here is derived from an EMBL/GenBank/DDBJ whole genome shotgun (WGS) entry which is preliminary data.</text>
</comment>
<organism evidence="2 3">
    <name type="scientific">Streptomyces cinereospinus</name>
    <dbReference type="NCBI Taxonomy" id="285561"/>
    <lineage>
        <taxon>Bacteria</taxon>
        <taxon>Bacillati</taxon>
        <taxon>Actinomycetota</taxon>
        <taxon>Actinomycetes</taxon>
        <taxon>Kitasatosporales</taxon>
        <taxon>Streptomycetaceae</taxon>
        <taxon>Streptomyces</taxon>
    </lineage>
</organism>
<dbReference type="EMBL" id="JBHMCY010000080">
    <property type="protein sequence ID" value="MFB9466825.1"/>
    <property type="molecule type" value="Genomic_DNA"/>
</dbReference>
<feature type="compositionally biased region" description="Low complexity" evidence="1">
    <location>
        <begin position="306"/>
        <end position="316"/>
    </location>
</feature>